<evidence type="ECO:0000256" key="5">
    <source>
        <dbReference type="ARBA" id="ARBA00023210"/>
    </source>
</evidence>
<dbReference type="Gene3D" id="2.30.31.20">
    <property type="entry name" value="Sporulation-specific cell division protein SsgB"/>
    <property type="match status" value="1"/>
</dbReference>
<dbReference type="GO" id="GO:0030428">
    <property type="term" value="C:cell septum"/>
    <property type="evidence" value="ECO:0007669"/>
    <property type="project" value="UniProtKB-SubCell"/>
</dbReference>
<dbReference type="STRING" id="1716141.STSP_49020"/>
<evidence type="ECO:0000256" key="2">
    <source>
        <dbReference type="ARBA" id="ARBA00009323"/>
    </source>
</evidence>
<evidence type="ECO:0000256" key="6">
    <source>
        <dbReference type="ARBA" id="ARBA00023306"/>
    </source>
</evidence>
<keyword evidence="8" id="KW-1185">Reference proteome</keyword>
<evidence type="ECO:0000256" key="4">
    <source>
        <dbReference type="ARBA" id="ARBA00022969"/>
    </source>
</evidence>
<accession>A0A177HLE5</accession>
<name>A0A177HLE5_9ACTN</name>
<keyword evidence="6" id="KW-0131">Cell cycle</keyword>
<dbReference type="GO" id="GO:0030435">
    <property type="term" value="P:sporulation resulting in formation of a cellular spore"/>
    <property type="evidence" value="ECO:0007669"/>
    <property type="project" value="UniProtKB-KW"/>
</dbReference>
<dbReference type="AlphaFoldDB" id="A0A177HLE5"/>
<dbReference type="InterPro" id="IPR038658">
    <property type="entry name" value="SsgB_sf"/>
</dbReference>
<dbReference type="GO" id="GO:0000917">
    <property type="term" value="P:division septum assembly"/>
    <property type="evidence" value="ECO:0007669"/>
    <property type="project" value="UniProtKB-KW"/>
</dbReference>
<reference evidence="7 8" key="1">
    <citation type="submission" date="2015-12" db="EMBL/GenBank/DDBJ databases">
        <title>Genome sequence of Streptomyces sp. G25.</title>
        <authorList>
            <person name="Poehlein A."/>
            <person name="Roettig A."/>
            <person name="Hiessl S."/>
            <person name="Hauschild P."/>
            <person name="Schauer J."/>
            <person name="Madkour M.H."/>
            <person name="Al-Ansari A.M."/>
            <person name="Almakishah N.H."/>
            <person name="Steinbuechel A."/>
            <person name="Daniel R."/>
        </authorList>
    </citation>
    <scope>NUCLEOTIDE SEQUENCE [LARGE SCALE GENOMIC DNA]</scope>
    <source>
        <strain evidence="8">G25(2015)</strain>
    </source>
</reference>
<sequence>MPYVRISMDNRADISIYVRTYGQGQPCPAPPRDRVRAPYKKSHQRVELMMENLPGPWPPGPNPNGVAPLSLQIFRIVWDSQRIPLPAEFHFDPNDPLIVSVTFRPKIGPPVTWKIGRDLLHDGLLAPTGTGDVRIWPRISKGRPMLRLRLERCGMRVLFELDLHPVEDWLFETYDLIPPGEELTGLDWDALVANPLEDH</sequence>
<gene>
    <name evidence="7" type="ORF">STSP_49020</name>
</gene>
<keyword evidence="4" id="KW-0749">Sporulation</keyword>
<organism evidence="7 8">
    <name type="scientific">Streptomyces jeddahensis</name>
    <dbReference type="NCBI Taxonomy" id="1716141"/>
    <lineage>
        <taxon>Bacteria</taxon>
        <taxon>Bacillati</taxon>
        <taxon>Actinomycetota</taxon>
        <taxon>Actinomycetes</taxon>
        <taxon>Kitasatosporales</taxon>
        <taxon>Streptomycetaceae</taxon>
        <taxon>Streptomyces</taxon>
    </lineage>
</organism>
<dbReference type="EMBL" id="LOHS01000102">
    <property type="protein sequence ID" value="OAH11733.1"/>
    <property type="molecule type" value="Genomic_DNA"/>
</dbReference>
<protein>
    <recommendedName>
        <fullName evidence="9">SsgA family sporulation/cell division regulator</fullName>
    </recommendedName>
</protein>
<evidence type="ECO:0000256" key="3">
    <source>
        <dbReference type="ARBA" id="ARBA00022618"/>
    </source>
</evidence>
<comment type="similarity">
    <text evidence="2">Belongs to the SsgA family.</text>
</comment>
<dbReference type="Pfam" id="PF04686">
    <property type="entry name" value="SsgA"/>
    <property type="match status" value="1"/>
</dbReference>
<comment type="subcellular location">
    <subcellularLocation>
        <location evidence="1">Cell septum</location>
    </subcellularLocation>
</comment>
<evidence type="ECO:0000313" key="7">
    <source>
        <dbReference type="EMBL" id="OAH11733.1"/>
    </source>
</evidence>
<dbReference type="InterPro" id="IPR006776">
    <property type="entry name" value="SsgB"/>
</dbReference>
<dbReference type="PATRIC" id="fig|1716141.3.peg.5145"/>
<evidence type="ECO:0000313" key="8">
    <source>
        <dbReference type="Proteomes" id="UP000077381"/>
    </source>
</evidence>
<keyword evidence="5" id="KW-0717">Septation</keyword>
<evidence type="ECO:0008006" key="9">
    <source>
        <dbReference type="Google" id="ProtNLM"/>
    </source>
</evidence>
<evidence type="ECO:0000256" key="1">
    <source>
        <dbReference type="ARBA" id="ARBA00004431"/>
    </source>
</evidence>
<comment type="caution">
    <text evidence="7">The sequence shown here is derived from an EMBL/GenBank/DDBJ whole genome shotgun (WGS) entry which is preliminary data.</text>
</comment>
<proteinExistence type="inferred from homology"/>
<keyword evidence="3" id="KW-0132">Cell division</keyword>
<dbReference type="Proteomes" id="UP000077381">
    <property type="component" value="Unassembled WGS sequence"/>
</dbReference>